<dbReference type="AlphaFoldDB" id="A0A1M6U711"/>
<dbReference type="InterPro" id="IPR010664">
    <property type="entry name" value="LipoPS_assembly_LptC-rel"/>
</dbReference>
<keyword evidence="2" id="KW-1133">Transmembrane helix</keyword>
<accession>A0A1M6U711</accession>
<organism evidence="3 4">
    <name type="scientific">Bradyrhizobium lablabi</name>
    <dbReference type="NCBI Taxonomy" id="722472"/>
    <lineage>
        <taxon>Bacteria</taxon>
        <taxon>Pseudomonadati</taxon>
        <taxon>Pseudomonadota</taxon>
        <taxon>Alphaproteobacteria</taxon>
        <taxon>Hyphomicrobiales</taxon>
        <taxon>Nitrobacteraceae</taxon>
        <taxon>Bradyrhizobium</taxon>
    </lineage>
</organism>
<protein>
    <submittedName>
        <fullName evidence="3">Lipopolysaccharide export system protein LptC</fullName>
    </submittedName>
</protein>
<feature type="compositionally biased region" description="Low complexity" evidence="1">
    <location>
        <begin position="218"/>
        <end position="237"/>
    </location>
</feature>
<feature type="region of interest" description="Disordered" evidence="1">
    <location>
        <begin position="218"/>
        <end position="251"/>
    </location>
</feature>
<dbReference type="EMBL" id="LT670844">
    <property type="protein sequence ID" value="SHK64953.1"/>
    <property type="molecule type" value="Genomic_DNA"/>
</dbReference>
<evidence type="ECO:0000256" key="2">
    <source>
        <dbReference type="SAM" id="Phobius"/>
    </source>
</evidence>
<dbReference type="Proteomes" id="UP000189935">
    <property type="component" value="Chromosome I"/>
</dbReference>
<sequence length="251" mass="27249">MNSVQNPAYQAGMEARFRIAARHSRMVRVLRVAVPAAVILSMAAIIAVSIFNPFRMLLPKLPLDVGNLVVSGTKITMESPHLSGYTTDRRPYELWAKTATQDLTDPDHVDLKKLRAKLLMEDQSTVTLDALNGLFDSKDQLLDLHKDIYLQTTTGYQAWLTQAFVDMGKGTVTSEEHVDVKWADGTISADKLRITGGGEVVRFEGNVVMHVDKLGDSAATSQPAASAPAAPEPAAHPAKTRSVASKSSNPK</sequence>
<evidence type="ECO:0000256" key="1">
    <source>
        <dbReference type="SAM" id="MobiDB-lite"/>
    </source>
</evidence>
<proteinExistence type="predicted"/>
<feature type="transmembrane region" description="Helical" evidence="2">
    <location>
        <begin position="32"/>
        <end position="51"/>
    </location>
</feature>
<reference evidence="3 4" key="1">
    <citation type="submission" date="2016-11" db="EMBL/GenBank/DDBJ databases">
        <authorList>
            <person name="Jaros S."/>
            <person name="Januszkiewicz K."/>
            <person name="Wedrychowicz H."/>
        </authorList>
    </citation>
    <scope>NUCLEOTIDE SEQUENCE [LARGE SCALE GENOMIC DNA]</scope>
    <source>
        <strain evidence="3 4">GAS499</strain>
    </source>
</reference>
<dbReference type="RefSeq" id="WP_079540330.1">
    <property type="nucleotide sequence ID" value="NZ_LT670844.1"/>
</dbReference>
<evidence type="ECO:0000313" key="4">
    <source>
        <dbReference type="Proteomes" id="UP000189935"/>
    </source>
</evidence>
<dbReference type="Pfam" id="PF06835">
    <property type="entry name" value="LptC"/>
    <property type="match status" value="1"/>
</dbReference>
<keyword evidence="2" id="KW-0812">Transmembrane</keyword>
<dbReference type="Gene3D" id="2.60.450.10">
    <property type="entry name" value="Lipopolysaccharide (LPS) transport protein A like domain"/>
    <property type="match status" value="1"/>
</dbReference>
<dbReference type="OrthoDB" id="7873824at2"/>
<keyword evidence="2" id="KW-0472">Membrane</keyword>
<feature type="compositionally biased region" description="Polar residues" evidence="1">
    <location>
        <begin position="242"/>
        <end position="251"/>
    </location>
</feature>
<gene>
    <name evidence="3" type="ORF">SAMN05444159_3810</name>
</gene>
<name>A0A1M6U711_9BRAD</name>
<evidence type="ECO:0000313" key="3">
    <source>
        <dbReference type="EMBL" id="SHK64953.1"/>
    </source>
</evidence>